<accession>A0AAV6ICT1</accession>
<dbReference type="EMBL" id="JACTNZ010000011">
    <property type="protein sequence ID" value="KAG5524849.1"/>
    <property type="molecule type" value="Genomic_DNA"/>
</dbReference>
<dbReference type="Proteomes" id="UP000823749">
    <property type="component" value="Chromosome 11"/>
</dbReference>
<evidence type="ECO:0000313" key="2">
    <source>
        <dbReference type="Proteomes" id="UP000823749"/>
    </source>
</evidence>
<dbReference type="AlphaFoldDB" id="A0AAV6ICT1"/>
<name>A0AAV6ICT1_9ERIC</name>
<evidence type="ECO:0000313" key="1">
    <source>
        <dbReference type="EMBL" id="KAG5524849.1"/>
    </source>
</evidence>
<gene>
    <name evidence="1" type="ORF">RHGRI_031502</name>
</gene>
<organism evidence="1 2">
    <name type="scientific">Rhododendron griersonianum</name>
    <dbReference type="NCBI Taxonomy" id="479676"/>
    <lineage>
        <taxon>Eukaryota</taxon>
        <taxon>Viridiplantae</taxon>
        <taxon>Streptophyta</taxon>
        <taxon>Embryophyta</taxon>
        <taxon>Tracheophyta</taxon>
        <taxon>Spermatophyta</taxon>
        <taxon>Magnoliopsida</taxon>
        <taxon>eudicotyledons</taxon>
        <taxon>Gunneridae</taxon>
        <taxon>Pentapetalae</taxon>
        <taxon>asterids</taxon>
        <taxon>Ericales</taxon>
        <taxon>Ericaceae</taxon>
        <taxon>Ericoideae</taxon>
        <taxon>Rhodoreae</taxon>
        <taxon>Rhododendron</taxon>
    </lineage>
</organism>
<proteinExistence type="predicted"/>
<keyword evidence="2" id="KW-1185">Reference proteome</keyword>
<comment type="caution">
    <text evidence="1">The sequence shown here is derived from an EMBL/GenBank/DDBJ whole genome shotgun (WGS) entry which is preliminary data.</text>
</comment>
<sequence>MEHKGRPQLAWMLKLHFSHRTEGDLCYFACGGRARRDGFISEPGNKAVVDPTADSAATLATGSDATLAPPVTPEKLEHVAARSQIVKLSKRLKKLNAYSSFRNIPMRMLLKEVSSLSSGSPSSLLMKCYFLIFVTPQLLSLTCELEDPRC</sequence>
<protein>
    <submittedName>
        <fullName evidence="1">Uncharacterized protein</fullName>
    </submittedName>
</protein>
<reference evidence="1" key="1">
    <citation type="submission" date="2020-08" db="EMBL/GenBank/DDBJ databases">
        <title>Plant Genome Project.</title>
        <authorList>
            <person name="Zhang R.-G."/>
        </authorList>
    </citation>
    <scope>NUCLEOTIDE SEQUENCE</scope>
    <source>
        <strain evidence="1">WSP0</strain>
        <tissue evidence="1">Leaf</tissue>
    </source>
</reference>